<dbReference type="Proteomes" id="UP000265520">
    <property type="component" value="Unassembled WGS sequence"/>
</dbReference>
<organism evidence="2 3">
    <name type="scientific">Trifolium medium</name>
    <dbReference type="NCBI Taxonomy" id="97028"/>
    <lineage>
        <taxon>Eukaryota</taxon>
        <taxon>Viridiplantae</taxon>
        <taxon>Streptophyta</taxon>
        <taxon>Embryophyta</taxon>
        <taxon>Tracheophyta</taxon>
        <taxon>Spermatophyta</taxon>
        <taxon>Magnoliopsida</taxon>
        <taxon>eudicotyledons</taxon>
        <taxon>Gunneridae</taxon>
        <taxon>Pentapetalae</taxon>
        <taxon>rosids</taxon>
        <taxon>fabids</taxon>
        <taxon>Fabales</taxon>
        <taxon>Fabaceae</taxon>
        <taxon>Papilionoideae</taxon>
        <taxon>50 kb inversion clade</taxon>
        <taxon>NPAAA clade</taxon>
        <taxon>Hologalegina</taxon>
        <taxon>IRL clade</taxon>
        <taxon>Trifolieae</taxon>
        <taxon>Trifolium</taxon>
    </lineage>
</organism>
<dbReference type="EMBL" id="LXQA010280935">
    <property type="protein sequence ID" value="MCI40535.1"/>
    <property type="molecule type" value="Genomic_DNA"/>
</dbReference>
<protein>
    <submittedName>
        <fullName evidence="2">Uncharacterized protein</fullName>
    </submittedName>
</protein>
<evidence type="ECO:0000313" key="3">
    <source>
        <dbReference type="Proteomes" id="UP000265520"/>
    </source>
</evidence>
<comment type="caution">
    <text evidence="2">The sequence shown here is derived from an EMBL/GenBank/DDBJ whole genome shotgun (WGS) entry which is preliminary data.</text>
</comment>
<evidence type="ECO:0000256" key="1">
    <source>
        <dbReference type="SAM" id="MobiDB-lite"/>
    </source>
</evidence>
<feature type="compositionally biased region" description="Low complexity" evidence="1">
    <location>
        <begin position="19"/>
        <end position="31"/>
    </location>
</feature>
<reference evidence="2 3" key="1">
    <citation type="journal article" date="2018" name="Front. Plant Sci.">
        <title>Red Clover (Trifolium pratense) and Zigzag Clover (T. medium) - A Picture of Genomic Similarities and Differences.</title>
        <authorList>
            <person name="Dluhosova J."/>
            <person name="Istvanek J."/>
            <person name="Nedelnik J."/>
            <person name="Repkova J."/>
        </authorList>
    </citation>
    <scope>NUCLEOTIDE SEQUENCE [LARGE SCALE GENOMIC DNA]</scope>
    <source>
        <strain evidence="3">cv. 10/8</strain>
        <tissue evidence="2">Leaf</tissue>
    </source>
</reference>
<proteinExistence type="predicted"/>
<keyword evidence="3" id="KW-1185">Reference proteome</keyword>
<name>A0A392RY37_9FABA</name>
<evidence type="ECO:0000313" key="2">
    <source>
        <dbReference type="EMBL" id="MCI40535.1"/>
    </source>
</evidence>
<dbReference type="AlphaFoldDB" id="A0A392RY37"/>
<feature type="region of interest" description="Disordered" evidence="1">
    <location>
        <begin position="1"/>
        <end position="56"/>
    </location>
</feature>
<accession>A0A392RY37</accession>
<sequence length="56" mass="6074">MPTRAAPTPEENQKKQGYAARRASPSCAPRCYPKVKPPSAPSTARRAVGRKPNRPS</sequence>
<feature type="compositionally biased region" description="Basic residues" evidence="1">
    <location>
        <begin position="47"/>
        <end position="56"/>
    </location>
</feature>